<protein>
    <submittedName>
        <fullName evidence="6">Phage integrase, N-terminal SAM-like domain</fullName>
    </submittedName>
</protein>
<evidence type="ECO:0000313" key="8">
    <source>
        <dbReference type="Proteomes" id="UP000246114"/>
    </source>
</evidence>
<reference evidence="5 8" key="2">
    <citation type="submission" date="2018-03" db="EMBL/GenBank/DDBJ databases">
        <title>The uncultured portion of the human microbiome is neutrally assembled.</title>
        <authorList>
            <person name="Jeraldo P."/>
            <person name="Boardman L."/>
            <person name="White B.A."/>
            <person name="Nelson H."/>
            <person name="Goldenfeld N."/>
            <person name="Chia N."/>
        </authorList>
    </citation>
    <scope>NUCLEOTIDE SEQUENCE [LARGE SCALE GENOMIC DNA]</scope>
    <source>
        <strain evidence="5">CIM:MAG 903</strain>
    </source>
</reference>
<organism evidence="6 7">
    <name type="scientific">Clostridium cadaveris</name>
    <dbReference type="NCBI Taxonomy" id="1529"/>
    <lineage>
        <taxon>Bacteria</taxon>
        <taxon>Bacillati</taxon>
        <taxon>Bacillota</taxon>
        <taxon>Clostridia</taxon>
        <taxon>Eubacteriales</taxon>
        <taxon>Clostridiaceae</taxon>
        <taxon>Clostridium</taxon>
    </lineage>
</organism>
<dbReference type="PROSITE" id="PS51900">
    <property type="entry name" value="CB"/>
    <property type="match status" value="1"/>
</dbReference>
<dbReference type="InterPro" id="IPR044068">
    <property type="entry name" value="CB"/>
</dbReference>
<evidence type="ECO:0000313" key="6">
    <source>
        <dbReference type="EMBL" id="SFF50163.1"/>
    </source>
</evidence>
<evidence type="ECO:0000313" key="7">
    <source>
        <dbReference type="Proteomes" id="UP000182135"/>
    </source>
</evidence>
<evidence type="ECO:0000313" key="5">
    <source>
        <dbReference type="EMBL" id="PWL53592.1"/>
    </source>
</evidence>
<dbReference type="OrthoDB" id="9785687at2"/>
<comment type="similarity">
    <text evidence="1">Belongs to the 'phage' integrase family.</text>
</comment>
<accession>A0A1I2J8K3</accession>
<evidence type="ECO:0000256" key="3">
    <source>
        <dbReference type="PROSITE-ProRule" id="PRU01248"/>
    </source>
</evidence>
<dbReference type="eggNOG" id="COG4974">
    <property type="taxonomic scope" value="Bacteria"/>
</dbReference>
<evidence type="ECO:0000256" key="2">
    <source>
        <dbReference type="ARBA" id="ARBA00023125"/>
    </source>
</evidence>
<dbReference type="Pfam" id="PF13495">
    <property type="entry name" value="Phage_int_SAM_4"/>
    <property type="match status" value="1"/>
</dbReference>
<gene>
    <name evidence="5" type="ORF">DBY38_07635</name>
    <name evidence="6" type="ORF">SAMN04487885_101169</name>
</gene>
<dbReference type="Proteomes" id="UP000246114">
    <property type="component" value="Unassembled WGS sequence"/>
</dbReference>
<reference evidence="6 7" key="1">
    <citation type="submission" date="2016-10" db="EMBL/GenBank/DDBJ databases">
        <authorList>
            <person name="de Groot N.N."/>
        </authorList>
    </citation>
    <scope>NUCLEOTIDE SEQUENCE [LARGE SCALE GENOMIC DNA]</scope>
    <source>
        <strain evidence="6 7">NLAE-zl-G419</strain>
    </source>
</reference>
<dbReference type="InterPro" id="IPR011010">
    <property type="entry name" value="DNA_brk_join_enz"/>
</dbReference>
<evidence type="ECO:0000256" key="1">
    <source>
        <dbReference type="ARBA" id="ARBA00008857"/>
    </source>
</evidence>
<dbReference type="InterPro" id="IPR004107">
    <property type="entry name" value="Integrase_SAM-like_N"/>
</dbReference>
<evidence type="ECO:0000259" key="4">
    <source>
        <dbReference type="PROSITE" id="PS51900"/>
    </source>
</evidence>
<dbReference type="EMBL" id="QAMZ01000036">
    <property type="protein sequence ID" value="PWL53592.1"/>
    <property type="molecule type" value="Genomic_DNA"/>
</dbReference>
<keyword evidence="7" id="KW-1185">Reference proteome</keyword>
<dbReference type="STRING" id="1529.SAMN04487885_101169"/>
<dbReference type="EMBL" id="FOOE01000001">
    <property type="protein sequence ID" value="SFF50163.1"/>
    <property type="molecule type" value="Genomic_DNA"/>
</dbReference>
<feature type="domain" description="Core-binding (CB)" evidence="4">
    <location>
        <begin position="9"/>
        <end position="91"/>
    </location>
</feature>
<dbReference type="AlphaFoldDB" id="A0A1I2J8K3"/>
<dbReference type="InterPro" id="IPR010998">
    <property type="entry name" value="Integrase_recombinase_N"/>
</dbReference>
<dbReference type="GO" id="GO:0015074">
    <property type="term" value="P:DNA integration"/>
    <property type="evidence" value="ECO:0007669"/>
    <property type="project" value="InterPro"/>
</dbReference>
<dbReference type="Proteomes" id="UP000182135">
    <property type="component" value="Unassembled WGS sequence"/>
</dbReference>
<dbReference type="Gene3D" id="1.10.150.130">
    <property type="match status" value="1"/>
</dbReference>
<dbReference type="GO" id="GO:0003677">
    <property type="term" value="F:DNA binding"/>
    <property type="evidence" value="ECO:0007669"/>
    <property type="project" value="UniProtKB-UniRule"/>
</dbReference>
<dbReference type="RefSeq" id="WP_027638379.1">
    <property type="nucleotide sequence ID" value="NZ_BAAACD010000029.1"/>
</dbReference>
<keyword evidence="2 3" id="KW-0238">DNA-binding</keyword>
<dbReference type="SUPFAM" id="SSF56349">
    <property type="entry name" value="DNA breaking-rejoining enzymes"/>
    <property type="match status" value="1"/>
</dbReference>
<proteinExistence type="inferred from homology"/>
<sequence length="91" mass="10886">MPKISKKTKSIQDIIQNYLDYCNYRNLSIKTVKSYYQTLSLFARYLEEEKSIIDIRKVNKEVVEEYITFMKERGKYSFVADDSHFKAVNIL</sequence>
<name>A0A1I2J8K3_9CLOT</name>